<protein>
    <recommendedName>
        <fullName evidence="8">Rhodopsin domain-containing protein</fullName>
    </recommendedName>
</protein>
<dbReference type="STRING" id="1745343.A0A2J6PQR8"/>
<feature type="region of interest" description="Disordered" evidence="6">
    <location>
        <begin position="282"/>
        <end position="301"/>
    </location>
</feature>
<keyword evidence="3 7" id="KW-1133">Transmembrane helix</keyword>
<reference evidence="9 10" key="1">
    <citation type="submission" date="2016-05" db="EMBL/GenBank/DDBJ databases">
        <title>A degradative enzymes factory behind the ericoid mycorrhizal symbiosis.</title>
        <authorList>
            <consortium name="DOE Joint Genome Institute"/>
            <person name="Martino E."/>
            <person name="Morin E."/>
            <person name="Grelet G."/>
            <person name="Kuo A."/>
            <person name="Kohler A."/>
            <person name="Daghino S."/>
            <person name="Barry K."/>
            <person name="Choi C."/>
            <person name="Cichocki N."/>
            <person name="Clum A."/>
            <person name="Copeland A."/>
            <person name="Hainaut M."/>
            <person name="Haridas S."/>
            <person name="Labutti K."/>
            <person name="Lindquist E."/>
            <person name="Lipzen A."/>
            <person name="Khouja H.-R."/>
            <person name="Murat C."/>
            <person name="Ohm R."/>
            <person name="Olson A."/>
            <person name="Spatafora J."/>
            <person name="Veneault-Fourrey C."/>
            <person name="Henrissat B."/>
            <person name="Grigoriev I."/>
            <person name="Martin F."/>
            <person name="Perotto S."/>
        </authorList>
    </citation>
    <scope>NUCLEOTIDE SEQUENCE [LARGE SCALE GENOMIC DNA]</scope>
    <source>
        <strain evidence="9 10">UAMH 7357</strain>
    </source>
</reference>
<evidence type="ECO:0000256" key="7">
    <source>
        <dbReference type="SAM" id="Phobius"/>
    </source>
</evidence>
<feature type="compositionally biased region" description="Low complexity" evidence="6">
    <location>
        <begin position="290"/>
        <end position="300"/>
    </location>
</feature>
<evidence type="ECO:0000256" key="3">
    <source>
        <dbReference type="ARBA" id="ARBA00022989"/>
    </source>
</evidence>
<evidence type="ECO:0000259" key="8">
    <source>
        <dbReference type="Pfam" id="PF20684"/>
    </source>
</evidence>
<evidence type="ECO:0000256" key="5">
    <source>
        <dbReference type="ARBA" id="ARBA00038359"/>
    </source>
</evidence>
<feature type="transmembrane region" description="Helical" evidence="7">
    <location>
        <begin position="48"/>
        <end position="67"/>
    </location>
</feature>
<dbReference type="AlphaFoldDB" id="A0A2J6PQR8"/>
<evidence type="ECO:0000256" key="2">
    <source>
        <dbReference type="ARBA" id="ARBA00022692"/>
    </source>
</evidence>
<feature type="transmembrane region" description="Helical" evidence="7">
    <location>
        <begin position="135"/>
        <end position="154"/>
    </location>
</feature>
<sequence length="355" mass="39972">MQVPKSVGSLPRQSLLAVVWTSFSVACLLVILRTAIRLKYMARLNMEDYWIFLALATLLTSAILQTIQEPSLYYMLAIEAGVIPVSAQLITAVENYLRFEFPIMVLYWTVLWCVKASFLALYFKLFQELAIYRRVWYLLAAVTLFAYAGCWISLATSCHPLTNFFKFEQCNTAKDIWASRFSVYYSTAIDIFTDLCMMAMPIKLIYNLQISLKQKAGLVCVFSLCLIMITFSIIRARQVLVDQYFVNLVLLQIWSTLTSSISVIVGCLPAFKSLIANRAATRSKHGYPSGSGNKSKQNSNLRKTSIPLDSWSKEKKSPSGWHPSGTDSQEEMVKPDEANAIIVKNDVVSGTSLFA</sequence>
<dbReference type="OrthoDB" id="444631at2759"/>
<feature type="transmembrane region" description="Helical" evidence="7">
    <location>
        <begin position="15"/>
        <end position="36"/>
    </location>
</feature>
<dbReference type="Proteomes" id="UP000235672">
    <property type="component" value="Unassembled WGS sequence"/>
</dbReference>
<dbReference type="InterPro" id="IPR052337">
    <property type="entry name" value="SAT4-like"/>
</dbReference>
<feature type="transmembrane region" description="Helical" evidence="7">
    <location>
        <begin position="218"/>
        <end position="236"/>
    </location>
</feature>
<accession>A0A2J6PQR8</accession>
<comment type="subcellular location">
    <subcellularLocation>
        <location evidence="1">Membrane</location>
        <topology evidence="1">Multi-pass membrane protein</topology>
    </subcellularLocation>
</comment>
<name>A0A2J6PQR8_9HELO</name>
<gene>
    <name evidence="9" type="ORF">NA56DRAFT_580586</name>
</gene>
<dbReference type="GO" id="GO:0016020">
    <property type="term" value="C:membrane"/>
    <property type="evidence" value="ECO:0007669"/>
    <property type="project" value="UniProtKB-SubCell"/>
</dbReference>
<dbReference type="PROSITE" id="PS51257">
    <property type="entry name" value="PROKAR_LIPOPROTEIN"/>
    <property type="match status" value="1"/>
</dbReference>
<feature type="region of interest" description="Disordered" evidence="6">
    <location>
        <begin position="308"/>
        <end position="336"/>
    </location>
</feature>
<dbReference type="Pfam" id="PF20684">
    <property type="entry name" value="Fung_rhodopsin"/>
    <property type="match status" value="1"/>
</dbReference>
<feature type="transmembrane region" description="Helical" evidence="7">
    <location>
        <begin position="105"/>
        <end position="123"/>
    </location>
</feature>
<organism evidence="9 10">
    <name type="scientific">Hyaloscypha hepaticicola</name>
    <dbReference type="NCBI Taxonomy" id="2082293"/>
    <lineage>
        <taxon>Eukaryota</taxon>
        <taxon>Fungi</taxon>
        <taxon>Dikarya</taxon>
        <taxon>Ascomycota</taxon>
        <taxon>Pezizomycotina</taxon>
        <taxon>Leotiomycetes</taxon>
        <taxon>Helotiales</taxon>
        <taxon>Hyaloscyphaceae</taxon>
        <taxon>Hyaloscypha</taxon>
    </lineage>
</organism>
<comment type="similarity">
    <text evidence="5">Belongs to the SAT4 family.</text>
</comment>
<proteinExistence type="inferred from homology"/>
<evidence type="ECO:0000256" key="1">
    <source>
        <dbReference type="ARBA" id="ARBA00004141"/>
    </source>
</evidence>
<dbReference type="InterPro" id="IPR049326">
    <property type="entry name" value="Rhodopsin_dom_fungi"/>
</dbReference>
<keyword evidence="10" id="KW-1185">Reference proteome</keyword>
<feature type="domain" description="Rhodopsin" evidence="8">
    <location>
        <begin position="32"/>
        <end position="276"/>
    </location>
</feature>
<evidence type="ECO:0000313" key="9">
    <source>
        <dbReference type="EMBL" id="PMD16380.1"/>
    </source>
</evidence>
<evidence type="ECO:0000256" key="4">
    <source>
        <dbReference type="ARBA" id="ARBA00023136"/>
    </source>
</evidence>
<dbReference type="EMBL" id="KZ613506">
    <property type="protein sequence ID" value="PMD16380.1"/>
    <property type="molecule type" value="Genomic_DNA"/>
</dbReference>
<dbReference type="PANTHER" id="PTHR33048:SF162">
    <property type="entry name" value="SATRATOXIN BIOSYNTHESIS SC1 CLUSTER PROTEIN 4"/>
    <property type="match status" value="1"/>
</dbReference>
<feature type="transmembrane region" description="Helical" evidence="7">
    <location>
        <begin position="248"/>
        <end position="271"/>
    </location>
</feature>
<keyword evidence="2 7" id="KW-0812">Transmembrane</keyword>
<evidence type="ECO:0000313" key="10">
    <source>
        <dbReference type="Proteomes" id="UP000235672"/>
    </source>
</evidence>
<keyword evidence="4 7" id="KW-0472">Membrane</keyword>
<evidence type="ECO:0000256" key="6">
    <source>
        <dbReference type="SAM" id="MobiDB-lite"/>
    </source>
</evidence>
<dbReference type="PANTHER" id="PTHR33048">
    <property type="entry name" value="PTH11-LIKE INTEGRAL MEMBRANE PROTEIN (AFU_ORTHOLOGUE AFUA_5G11245)"/>
    <property type="match status" value="1"/>
</dbReference>
<feature type="transmembrane region" description="Helical" evidence="7">
    <location>
        <begin position="183"/>
        <end position="206"/>
    </location>
</feature>